<keyword evidence="2 4" id="KW-0442">Lipid degradation</keyword>
<evidence type="ECO:0000256" key="1">
    <source>
        <dbReference type="ARBA" id="ARBA00022801"/>
    </source>
</evidence>
<feature type="chain" id="PRO_5018229700" evidence="6">
    <location>
        <begin position="20"/>
        <end position="737"/>
    </location>
</feature>
<dbReference type="GO" id="GO:0016042">
    <property type="term" value="P:lipid catabolic process"/>
    <property type="evidence" value="ECO:0007669"/>
    <property type="project" value="UniProtKB-UniRule"/>
</dbReference>
<evidence type="ECO:0000256" key="6">
    <source>
        <dbReference type="SAM" id="SignalP"/>
    </source>
</evidence>
<keyword evidence="1 4" id="KW-0378">Hydrolase</keyword>
<evidence type="ECO:0000313" key="9">
    <source>
        <dbReference type="Proteomes" id="UP000271937"/>
    </source>
</evidence>
<dbReference type="InterPro" id="IPR050301">
    <property type="entry name" value="NTE"/>
</dbReference>
<dbReference type="InterPro" id="IPR002641">
    <property type="entry name" value="PNPLA_dom"/>
</dbReference>
<evidence type="ECO:0000256" key="4">
    <source>
        <dbReference type="PROSITE-ProRule" id="PRU01161"/>
    </source>
</evidence>
<keyword evidence="6" id="KW-0732">Signal</keyword>
<reference evidence="8 9" key="1">
    <citation type="submission" date="2018-11" db="EMBL/GenBank/DDBJ databases">
        <title>Flavobacterium sp. nov., YIM 102600 draft genome.</title>
        <authorList>
            <person name="Li G."/>
            <person name="Jiang Y."/>
        </authorList>
    </citation>
    <scope>NUCLEOTIDE SEQUENCE [LARGE SCALE GENOMIC DNA]</scope>
    <source>
        <strain evidence="8 9">YIM 102600</strain>
    </source>
</reference>
<dbReference type="PROSITE" id="PS51635">
    <property type="entry name" value="PNPLA"/>
    <property type="match status" value="1"/>
</dbReference>
<feature type="signal peptide" evidence="6">
    <location>
        <begin position="1"/>
        <end position="19"/>
    </location>
</feature>
<evidence type="ECO:0000259" key="7">
    <source>
        <dbReference type="PROSITE" id="PS51635"/>
    </source>
</evidence>
<name>A0A3P3W460_9FLAO</name>
<gene>
    <name evidence="8" type="ORF">EG849_12125</name>
</gene>
<dbReference type="GO" id="GO:0016787">
    <property type="term" value="F:hydrolase activity"/>
    <property type="evidence" value="ECO:0007669"/>
    <property type="project" value="UniProtKB-UniRule"/>
</dbReference>
<evidence type="ECO:0000313" key="8">
    <source>
        <dbReference type="EMBL" id="RRJ89750.1"/>
    </source>
</evidence>
<keyword evidence="3 4" id="KW-0443">Lipid metabolism</keyword>
<evidence type="ECO:0000256" key="3">
    <source>
        <dbReference type="ARBA" id="ARBA00023098"/>
    </source>
</evidence>
<dbReference type="SUPFAM" id="SSF52151">
    <property type="entry name" value="FabD/lysophospholipase-like"/>
    <property type="match status" value="1"/>
</dbReference>
<dbReference type="InterPro" id="IPR043864">
    <property type="entry name" value="Omp85-like_dom"/>
</dbReference>
<dbReference type="Pfam" id="PF01734">
    <property type="entry name" value="Patatin"/>
    <property type="match status" value="1"/>
</dbReference>
<feature type="coiled-coil region" evidence="5">
    <location>
        <begin position="290"/>
        <end position="317"/>
    </location>
</feature>
<comment type="caution">
    <text evidence="8">The sequence shown here is derived from an EMBL/GenBank/DDBJ whole genome shotgun (WGS) entry which is preliminary data.</text>
</comment>
<dbReference type="Gene3D" id="3.40.1090.10">
    <property type="entry name" value="Cytosolic phospholipase A2 catalytic domain"/>
    <property type="match status" value="2"/>
</dbReference>
<feature type="short sequence motif" description="GXSXG" evidence="4">
    <location>
        <begin position="60"/>
        <end position="64"/>
    </location>
</feature>
<dbReference type="PANTHER" id="PTHR14226:SF76">
    <property type="entry name" value="NTE FAMILY PROTEIN RSSA"/>
    <property type="match status" value="1"/>
</dbReference>
<feature type="short sequence motif" description="GXGXXG" evidence="4">
    <location>
        <begin position="33"/>
        <end position="38"/>
    </location>
</feature>
<dbReference type="AlphaFoldDB" id="A0A3P3W460"/>
<organism evidence="8 9">
    <name type="scientific">Flavobacterium macacae</name>
    <dbReference type="NCBI Taxonomy" id="2488993"/>
    <lineage>
        <taxon>Bacteria</taxon>
        <taxon>Pseudomonadati</taxon>
        <taxon>Bacteroidota</taxon>
        <taxon>Flavobacteriia</taxon>
        <taxon>Flavobacteriales</taxon>
        <taxon>Flavobacteriaceae</taxon>
        <taxon>Flavobacterium</taxon>
    </lineage>
</organism>
<dbReference type="PANTHER" id="PTHR14226">
    <property type="entry name" value="NEUROPATHY TARGET ESTERASE/SWISS CHEESE D.MELANOGASTER"/>
    <property type="match status" value="1"/>
</dbReference>
<sequence length="737" mass="83446">MKKLMLLFLLVFSISVAFSQEQKKPKIGLVLSGGGAKGLAHIGVLKVLEEQGIEISYIGGTSMGAIIGGLYSVGYSSSQIDSIFKTTDYDALIQDFVPRSTKNFYEKRNDEVYALALPFRKLRIGIPRALSKGLYNFNLISKLTHDVRHIRDFNKLPIPFLCIATDIETGDQVLLNKGSLPQAIIASAAFPSLYMPVEIDGKLLIDGGVVNNYPIEEVKKMGADIIIGVDVQDGFKDRKALNDATRILVQITNMQMIKKMPENIKNTDIYIKPDIDGFNVVSFDQGTEIIKRGEEAAQQAIEQLKVLSKDYKKSERATLKIKKDSITITGIRTPQLENYTRSYVVGKLGFKAGTKISYEDLDKGINTLSATQNFSSIGYSFEKAENGDDILDIDLIENRVKTYLKFGLHYDGLYKSAVLLNATQKKMFFKNDVISLDVGLGDNFRYYLDYYLDNGFRWSFGVKSRFNSFNKNILTDFNDGEFLDLFGLNSINIDYSDFSNQVYFQTIFAQKFLIGVGAEYKHLRIKTKTLESTNTNPILENSDYVSGVAYAKYDSFDKKYFPREGILFTGDFQSFLYSSDYSRDFERFSILKGELAYATTFFNHLTVMVQSEAGFTIGEQTVPFFDFILGGYGYNMVNNFRHFYGYDFVSLSGNSYIKGAINLNYEIFRKNHVNFTANYANVGYKLFDSDAWIEQPQYSGYALGYGLETIIGPVELKHSWSPETGNHYTWFSLGFWF</sequence>
<feature type="short sequence motif" description="DGA/G" evidence="4">
    <location>
        <begin position="206"/>
        <end position="208"/>
    </location>
</feature>
<feature type="active site" description="Proton acceptor" evidence="4">
    <location>
        <position position="206"/>
    </location>
</feature>
<accession>A0A3P3W460</accession>
<feature type="active site" description="Nucleophile" evidence="4">
    <location>
        <position position="62"/>
    </location>
</feature>
<dbReference type="InterPro" id="IPR016035">
    <property type="entry name" value="Acyl_Trfase/lysoPLipase"/>
</dbReference>
<dbReference type="OrthoDB" id="9770965at2"/>
<dbReference type="Proteomes" id="UP000271937">
    <property type="component" value="Unassembled WGS sequence"/>
</dbReference>
<keyword evidence="9" id="KW-1185">Reference proteome</keyword>
<dbReference type="EMBL" id="RQVR01000014">
    <property type="protein sequence ID" value="RRJ89750.1"/>
    <property type="molecule type" value="Genomic_DNA"/>
</dbReference>
<feature type="domain" description="PNPLA" evidence="7">
    <location>
        <begin position="29"/>
        <end position="219"/>
    </location>
</feature>
<evidence type="ECO:0000256" key="2">
    <source>
        <dbReference type="ARBA" id="ARBA00022963"/>
    </source>
</evidence>
<dbReference type="Pfam" id="PF19143">
    <property type="entry name" value="Omp85_2"/>
    <property type="match status" value="1"/>
</dbReference>
<keyword evidence="5" id="KW-0175">Coiled coil</keyword>
<protein>
    <submittedName>
        <fullName evidence="8">Patatin</fullName>
    </submittedName>
</protein>
<dbReference type="CDD" id="cd07205">
    <property type="entry name" value="Pat_PNPLA6_PNPLA7_NTE1_like"/>
    <property type="match status" value="1"/>
</dbReference>
<dbReference type="RefSeq" id="WP_125013350.1">
    <property type="nucleotide sequence ID" value="NZ_RQVR01000014.1"/>
</dbReference>
<proteinExistence type="predicted"/>
<evidence type="ECO:0000256" key="5">
    <source>
        <dbReference type="SAM" id="Coils"/>
    </source>
</evidence>